<name>A0A6A7C7L8_9PEZI</name>
<keyword evidence="3" id="KW-1133">Transmembrane helix</keyword>
<dbReference type="GO" id="GO:0008061">
    <property type="term" value="F:chitin binding"/>
    <property type="evidence" value="ECO:0007669"/>
    <property type="project" value="UniProtKB-UniRule"/>
</dbReference>
<evidence type="ECO:0000313" key="5">
    <source>
        <dbReference type="EMBL" id="KAF2863059.1"/>
    </source>
</evidence>
<gene>
    <name evidence="5" type="ORF">K470DRAFT_211715</name>
</gene>
<dbReference type="PANTHER" id="PTHR48172:SF2">
    <property type="entry name" value="VACUOLAR PROTEIN SORTING PROTEIN 62"/>
    <property type="match status" value="1"/>
</dbReference>
<proteinExistence type="predicted"/>
<keyword evidence="1 2" id="KW-0147">Chitin-binding</keyword>
<feature type="transmembrane region" description="Helical" evidence="3">
    <location>
        <begin position="7"/>
        <end position="31"/>
    </location>
</feature>
<organism evidence="5 6">
    <name type="scientific">Piedraia hortae CBS 480.64</name>
    <dbReference type="NCBI Taxonomy" id="1314780"/>
    <lineage>
        <taxon>Eukaryota</taxon>
        <taxon>Fungi</taxon>
        <taxon>Dikarya</taxon>
        <taxon>Ascomycota</taxon>
        <taxon>Pezizomycotina</taxon>
        <taxon>Dothideomycetes</taxon>
        <taxon>Dothideomycetidae</taxon>
        <taxon>Capnodiales</taxon>
        <taxon>Piedraiaceae</taxon>
        <taxon>Piedraia</taxon>
    </lineage>
</organism>
<accession>A0A6A7C7L8</accession>
<evidence type="ECO:0000313" key="6">
    <source>
        <dbReference type="Proteomes" id="UP000799421"/>
    </source>
</evidence>
<dbReference type="InterPro" id="IPR009291">
    <property type="entry name" value="Vps62"/>
</dbReference>
<dbReference type="Proteomes" id="UP000799421">
    <property type="component" value="Unassembled WGS sequence"/>
</dbReference>
<comment type="caution">
    <text evidence="2">Lacks conserved residue(s) required for the propagation of feature annotation.</text>
</comment>
<keyword evidence="6" id="KW-1185">Reference proteome</keyword>
<evidence type="ECO:0000256" key="2">
    <source>
        <dbReference type="PROSITE-ProRule" id="PRU00261"/>
    </source>
</evidence>
<dbReference type="Pfam" id="PF06101">
    <property type="entry name" value="Vps62"/>
    <property type="match status" value="1"/>
</dbReference>
<dbReference type="AlphaFoldDB" id="A0A6A7C7L8"/>
<evidence type="ECO:0000256" key="1">
    <source>
        <dbReference type="ARBA" id="ARBA00022669"/>
    </source>
</evidence>
<dbReference type="SUPFAM" id="SSF57016">
    <property type="entry name" value="Plant lectins/antimicrobial peptides"/>
    <property type="match status" value="1"/>
</dbReference>
<sequence length="593" mass="67024">MRWLGRGWFFGFCAAAIVYLIISGLCVHLGGSRTSTEDIENAAWINTSKHWLDRQLCRWFSLCGTMHLNRYAWTWHNVKGVMGFLQASLPENVDFWDSGDDDPATWSGEETRSRYIPQYILDHAPYVHLFSGEKFWPSDVAEHLMHTSPHLNYHEIQDLPDNLNFTELNEFNIRTDGQHGRFVYLHSKDNVENDPQWLTSTHNIPNIPRAQKNVQATLWPTGPNKPNEVDKPALSAEAEQTSGFLQDTIPSPDGTCGGNTGFTCKGSRFGNCCSMHGWCGKGEQHCGQACNPIHGDCIDPNYPPLGPKLDLRRRMHGRDLSTEHSHELGKSRAPAILVVVDKGNGTVDAFWFFFYSYNLGLKVFRIRFGNHVGDWEHTMIRFQDGKPVGVFLSEHNFGAAYEWQALERYLPNPDGSSIMLGTWSNATAHKAAKRPVVYSATGSHAMYPNAGLHPFVLPFGLLHDQTDRGPLWDPARNFKAFHYNTTTKSFKTASTNPRAPVSWLDFNGHWGDKYYRLSDDRQYRFAGQYHYVNGPTGPKFKRLGRKQICLLHGQCNLMSQAGDNPPVPLPSEYYEQMAEEGGLPGGNFTDEPP</sequence>
<reference evidence="5" key="1">
    <citation type="journal article" date="2020" name="Stud. Mycol.">
        <title>101 Dothideomycetes genomes: a test case for predicting lifestyles and emergence of pathogens.</title>
        <authorList>
            <person name="Haridas S."/>
            <person name="Albert R."/>
            <person name="Binder M."/>
            <person name="Bloem J."/>
            <person name="Labutti K."/>
            <person name="Salamov A."/>
            <person name="Andreopoulos B."/>
            <person name="Baker S."/>
            <person name="Barry K."/>
            <person name="Bills G."/>
            <person name="Bluhm B."/>
            <person name="Cannon C."/>
            <person name="Castanera R."/>
            <person name="Culley D."/>
            <person name="Daum C."/>
            <person name="Ezra D."/>
            <person name="Gonzalez J."/>
            <person name="Henrissat B."/>
            <person name="Kuo A."/>
            <person name="Liang C."/>
            <person name="Lipzen A."/>
            <person name="Lutzoni F."/>
            <person name="Magnuson J."/>
            <person name="Mondo S."/>
            <person name="Nolan M."/>
            <person name="Ohm R."/>
            <person name="Pangilinan J."/>
            <person name="Park H.-J."/>
            <person name="Ramirez L."/>
            <person name="Alfaro M."/>
            <person name="Sun H."/>
            <person name="Tritt A."/>
            <person name="Yoshinaga Y."/>
            <person name="Zwiers L.-H."/>
            <person name="Turgeon B."/>
            <person name="Goodwin S."/>
            <person name="Spatafora J."/>
            <person name="Crous P."/>
            <person name="Grigoriev I."/>
        </authorList>
    </citation>
    <scope>NUCLEOTIDE SEQUENCE</scope>
    <source>
        <strain evidence="5">CBS 480.64</strain>
    </source>
</reference>
<dbReference type="InterPro" id="IPR036861">
    <property type="entry name" value="Endochitinase-like_sf"/>
</dbReference>
<dbReference type="OrthoDB" id="188042at2759"/>
<evidence type="ECO:0000259" key="4">
    <source>
        <dbReference type="PROSITE" id="PS50941"/>
    </source>
</evidence>
<dbReference type="InterPro" id="IPR001002">
    <property type="entry name" value="Chitin-bd_1"/>
</dbReference>
<protein>
    <submittedName>
        <fullName evidence="5">Carbohydrate-binding module family 18 protein</fullName>
    </submittedName>
</protein>
<keyword evidence="3" id="KW-0812">Transmembrane</keyword>
<keyword evidence="3" id="KW-0472">Membrane</keyword>
<dbReference type="Gene3D" id="3.30.60.10">
    <property type="entry name" value="Endochitinase-like"/>
    <property type="match status" value="1"/>
</dbReference>
<dbReference type="PROSITE" id="PS50941">
    <property type="entry name" value="CHIT_BIND_I_2"/>
    <property type="match status" value="1"/>
</dbReference>
<dbReference type="PANTHER" id="PTHR48172">
    <property type="match status" value="1"/>
</dbReference>
<keyword evidence="2" id="KW-1015">Disulfide bond</keyword>
<feature type="disulfide bond" evidence="2">
    <location>
        <begin position="272"/>
        <end position="286"/>
    </location>
</feature>
<dbReference type="CDD" id="cd11618">
    <property type="entry name" value="ChtBD1_1"/>
    <property type="match status" value="1"/>
</dbReference>
<dbReference type="EMBL" id="MU005963">
    <property type="protein sequence ID" value="KAF2863059.1"/>
    <property type="molecule type" value="Genomic_DNA"/>
</dbReference>
<evidence type="ECO:0000256" key="3">
    <source>
        <dbReference type="SAM" id="Phobius"/>
    </source>
</evidence>
<feature type="domain" description="Chitin-binding type-1" evidence="4">
    <location>
        <begin position="253"/>
        <end position="299"/>
    </location>
</feature>